<reference evidence="5" key="2">
    <citation type="journal article" date="2021" name="PeerJ">
        <title>Extensive microbial diversity within the chicken gut microbiome revealed by metagenomics and culture.</title>
        <authorList>
            <person name="Gilroy R."/>
            <person name="Ravi A."/>
            <person name="Getino M."/>
            <person name="Pursley I."/>
            <person name="Horton D.L."/>
            <person name="Alikhan N.F."/>
            <person name="Baker D."/>
            <person name="Gharbi K."/>
            <person name="Hall N."/>
            <person name="Watson M."/>
            <person name="Adriaenssens E.M."/>
            <person name="Foster-Nyarko E."/>
            <person name="Jarju S."/>
            <person name="Secka A."/>
            <person name="Antonio M."/>
            <person name="Oren A."/>
            <person name="Chaudhuri R.R."/>
            <person name="La Ragione R."/>
            <person name="Hildebrand F."/>
            <person name="Pallen M.J."/>
        </authorList>
    </citation>
    <scope>NUCLEOTIDE SEQUENCE</scope>
    <source>
        <strain evidence="5">B1-8020</strain>
    </source>
</reference>
<dbReference type="GO" id="GO:0006620">
    <property type="term" value="P:post-translational protein targeting to endoplasmic reticulum membrane"/>
    <property type="evidence" value="ECO:0007669"/>
    <property type="project" value="TreeGrafter"/>
</dbReference>
<feature type="repeat" description="TPR" evidence="3">
    <location>
        <begin position="156"/>
        <end position="189"/>
    </location>
</feature>
<keyword evidence="4" id="KW-0732">Signal</keyword>
<dbReference type="Gene3D" id="1.25.40.10">
    <property type="entry name" value="Tetratricopeptide repeat domain"/>
    <property type="match status" value="2"/>
</dbReference>
<dbReference type="PANTHER" id="PTHR45831:SF2">
    <property type="entry name" value="LD24721P"/>
    <property type="match status" value="1"/>
</dbReference>
<dbReference type="GO" id="GO:0016020">
    <property type="term" value="C:membrane"/>
    <property type="evidence" value="ECO:0007669"/>
    <property type="project" value="TreeGrafter"/>
</dbReference>
<dbReference type="Proteomes" id="UP000823604">
    <property type="component" value="Unassembled WGS sequence"/>
</dbReference>
<keyword evidence="2 3" id="KW-0802">TPR repeat</keyword>
<dbReference type="PANTHER" id="PTHR45831">
    <property type="entry name" value="LD24721P"/>
    <property type="match status" value="1"/>
</dbReference>
<dbReference type="AlphaFoldDB" id="A0A9D9IJH2"/>
<accession>A0A9D9IJH2</accession>
<evidence type="ECO:0000256" key="3">
    <source>
        <dbReference type="PROSITE-ProRule" id="PRU00339"/>
    </source>
</evidence>
<dbReference type="EMBL" id="JADIMA010000061">
    <property type="protein sequence ID" value="MBO8473241.1"/>
    <property type="molecule type" value="Genomic_DNA"/>
</dbReference>
<dbReference type="PROSITE" id="PS50005">
    <property type="entry name" value="TPR"/>
    <property type="match status" value="2"/>
</dbReference>
<evidence type="ECO:0000256" key="4">
    <source>
        <dbReference type="SAM" id="SignalP"/>
    </source>
</evidence>
<dbReference type="Pfam" id="PF13174">
    <property type="entry name" value="TPR_6"/>
    <property type="match status" value="1"/>
</dbReference>
<dbReference type="InterPro" id="IPR019734">
    <property type="entry name" value="TPR_rpt"/>
</dbReference>
<dbReference type="Pfam" id="PF14559">
    <property type="entry name" value="TPR_19"/>
    <property type="match status" value="1"/>
</dbReference>
<dbReference type="SMART" id="SM00028">
    <property type="entry name" value="TPR"/>
    <property type="match status" value="6"/>
</dbReference>
<dbReference type="GO" id="GO:0072380">
    <property type="term" value="C:TRC complex"/>
    <property type="evidence" value="ECO:0007669"/>
    <property type="project" value="TreeGrafter"/>
</dbReference>
<dbReference type="SUPFAM" id="SSF48452">
    <property type="entry name" value="TPR-like"/>
    <property type="match status" value="1"/>
</dbReference>
<evidence type="ECO:0000256" key="2">
    <source>
        <dbReference type="ARBA" id="ARBA00022803"/>
    </source>
</evidence>
<dbReference type="InterPro" id="IPR047150">
    <property type="entry name" value="SGT"/>
</dbReference>
<name>A0A9D9IJH2_9BACT</name>
<evidence type="ECO:0000256" key="1">
    <source>
        <dbReference type="ARBA" id="ARBA00022737"/>
    </source>
</evidence>
<organism evidence="5 6">
    <name type="scientific">Candidatus Merdivivens pullicola</name>
    <dbReference type="NCBI Taxonomy" id="2840872"/>
    <lineage>
        <taxon>Bacteria</taxon>
        <taxon>Pseudomonadati</taxon>
        <taxon>Bacteroidota</taxon>
        <taxon>Bacteroidia</taxon>
        <taxon>Bacteroidales</taxon>
        <taxon>Muribaculaceae</taxon>
        <taxon>Muribaculaceae incertae sedis</taxon>
        <taxon>Candidatus Merdivivens</taxon>
    </lineage>
</organism>
<evidence type="ECO:0000313" key="5">
    <source>
        <dbReference type="EMBL" id="MBO8473241.1"/>
    </source>
</evidence>
<feature type="chain" id="PRO_5039040906" evidence="4">
    <location>
        <begin position="21"/>
        <end position="313"/>
    </location>
</feature>
<evidence type="ECO:0000313" key="6">
    <source>
        <dbReference type="Proteomes" id="UP000823604"/>
    </source>
</evidence>
<reference evidence="5" key="1">
    <citation type="submission" date="2020-10" db="EMBL/GenBank/DDBJ databases">
        <authorList>
            <person name="Gilroy R."/>
        </authorList>
    </citation>
    <scope>NUCLEOTIDE SEQUENCE</scope>
    <source>
        <strain evidence="5">B1-8020</strain>
    </source>
</reference>
<feature type="repeat" description="TPR" evidence="3">
    <location>
        <begin position="229"/>
        <end position="262"/>
    </location>
</feature>
<sequence length="313" mass="34036">MKKIIILAIAALFSAGIASAQTMEEATEMYNTGAMMLDSGDNAGALTWFEQALTMGETIGPDAVELINNCKNIIPKLHLQIAKDYVAVQNTDMAVAEIEKTIELAADYGQTETALEASQLLPQVLLQAAGRLLNSKQYAEAAEAYKAVTEIQPENSTAWLRMGMAYGAAGNIEGAVEAYNKAAELGQSDNANKQLSNLYLMEAVKSQKAKDWAGVIENAEASISYLDNHNAQKLLGTASLQTKQYSKAITAFESYLALQPNAKDKNQINYQIATAYYNMGDNAQACTYFKMIMDDPTFGEYATHMVKNELKCA</sequence>
<proteinExistence type="predicted"/>
<dbReference type="GO" id="GO:0060090">
    <property type="term" value="F:molecular adaptor activity"/>
    <property type="evidence" value="ECO:0007669"/>
    <property type="project" value="TreeGrafter"/>
</dbReference>
<feature type="signal peptide" evidence="4">
    <location>
        <begin position="1"/>
        <end position="20"/>
    </location>
</feature>
<gene>
    <name evidence="5" type="ORF">IAB81_06380</name>
</gene>
<keyword evidence="1" id="KW-0677">Repeat</keyword>
<protein>
    <submittedName>
        <fullName evidence="5">Tetratricopeptide repeat protein</fullName>
    </submittedName>
</protein>
<comment type="caution">
    <text evidence="5">The sequence shown here is derived from an EMBL/GenBank/DDBJ whole genome shotgun (WGS) entry which is preliminary data.</text>
</comment>
<dbReference type="InterPro" id="IPR011990">
    <property type="entry name" value="TPR-like_helical_dom_sf"/>
</dbReference>